<evidence type="ECO:0000256" key="23">
    <source>
        <dbReference type="SAM" id="Phobius"/>
    </source>
</evidence>
<dbReference type="InterPro" id="IPR003660">
    <property type="entry name" value="HAMP_dom"/>
</dbReference>
<evidence type="ECO:0000256" key="3">
    <source>
        <dbReference type="ARBA" id="ARBA00001946"/>
    </source>
</evidence>
<dbReference type="PROSITE" id="PS50885">
    <property type="entry name" value="HAMP"/>
    <property type="match status" value="1"/>
</dbReference>
<keyword evidence="20" id="KW-0464">Manganese</keyword>
<dbReference type="InterPro" id="IPR003594">
    <property type="entry name" value="HATPase_dom"/>
</dbReference>
<dbReference type="EC" id="2.7.13.3" evidence="5"/>
<dbReference type="PANTHER" id="PTHR44936:SF9">
    <property type="entry name" value="SENSOR PROTEIN CREC"/>
    <property type="match status" value="1"/>
</dbReference>
<dbReference type="InterPro" id="IPR003661">
    <property type="entry name" value="HisK_dim/P_dom"/>
</dbReference>
<evidence type="ECO:0000259" key="24">
    <source>
        <dbReference type="PROSITE" id="PS50109"/>
    </source>
</evidence>
<comment type="caution">
    <text evidence="26">The sequence shown here is derived from an EMBL/GenBank/DDBJ whole genome shotgun (WGS) entry which is preliminary data.</text>
</comment>
<dbReference type="PRINTS" id="PR00344">
    <property type="entry name" value="BCTRLSENSOR"/>
</dbReference>
<evidence type="ECO:0000256" key="16">
    <source>
        <dbReference type="ARBA" id="ARBA00022989"/>
    </source>
</evidence>
<evidence type="ECO:0000256" key="15">
    <source>
        <dbReference type="ARBA" id="ARBA00022912"/>
    </source>
</evidence>
<dbReference type="InterPro" id="IPR004358">
    <property type="entry name" value="Sig_transdc_His_kin-like_C"/>
</dbReference>
<dbReference type="InterPro" id="IPR005467">
    <property type="entry name" value="His_kinase_dom"/>
</dbReference>
<keyword evidence="27" id="KW-1185">Reference proteome</keyword>
<feature type="domain" description="Histidine kinase" evidence="24">
    <location>
        <begin position="227"/>
        <end position="446"/>
    </location>
</feature>
<evidence type="ECO:0000256" key="12">
    <source>
        <dbReference type="ARBA" id="ARBA00022801"/>
    </source>
</evidence>
<evidence type="ECO:0000256" key="14">
    <source>
        <dbReference type="ARBA" id="ARBA00022842"/>
    </source>
</evidence>
<keyword evidence="15" id="KW-0904">Protein phosphatase</keyword>
<dbReference type="EMBL" id="JAMQGM010000045">
    <property type="protein sequence ID" value="MCM2579640.1"/>
    <property type="molecule type" value="Genomic_DNA"/>
</dbReference>
<dbReference type="GO" id="GO:0016301">
    <property type="term" value="F:kinase activity"/>
    <property type="evidence" value="ECO:0007669"/>
    <property type="project" value="UniProtKB-KW"/>
</dbReference>
<evidence type="ECO:0000256" key="4">
    <source>
        <dbReference type="ARBA" id="ARBA00004651"/>
    </source>
</evidence>
<evidence type="ECO:0000256" key="1">
    <source>
        <dbReference type="ARBA" id="ARBA00000085"/>
    </source>
</evidence>
<keyword evidence="16 23" id="KW-1133">Transmembrane helix</keyword>
<reference evidence="26" key="1">
    <citation type="journal article" date="2023" name="Int. J. Syst. Evol. Microbiol.">
        <title>Streptomyces meridianus sp. nov. isolated from brackish water of the Tagus estuary in Alcochete, Portugal.</title>
        <authorList>
            <person name="Santos J.D.N."/>
            <person name="Klimek D."/>
            <person name="Calusinska M."/>
            <person name="Lobo Da Cunha A."/>
            <person name="Catita J."/>
            <person name="Goncalves H."/>
            <person name="Gonzalez I."/>
            <person name="Reyes F."/>
            <person name="Lage O.M."/>
        </authorList>
    </citation>
    <scope>NUCLEOTIDE SEQUENCE</scope>
    <source>
        <strain evidence="26">MTZ3.1</strain>
    </source>
</reference>
<feature type="transmembrane region" description="Helical" evidence="23">
    <location>
        <begin position="141"/>
        <end position="162"/>
    </location>
</feature>
<protein>
    <recommendedName>
        <fullName evidence="21">Signal transduction histidine-protein kinase/phosphatase MprB</fullName>
        <ecNumber evidence="5">2.7.13.3</ecNumber>
    </recommendedName>
    <alternativeName>
        <fullName evidence="22">Mycobacterial persistence regulator B</fullName>
    </alternativeName>
</protein>
<dbReference type="Gene3D" id="3.30.565.10">
    <property type="entry name" value="Histidine kinase-like ATPase, C-terminal domain"/>
    <property type="match status" value="1"/>
</dbReference>
<evidence type="ECO:0000256" key="7">
    <source>
        <dbReference type="ARBA" id="ARBA00022553"/>
    </source>
</evidence>
<evidence type="ECO:0000259" key="25">
    <source>
        <dbReference type="PROSITE" id="PS50885"/>
    </source>
</evidence>
<evidence type="ECO:0000256" key="19">
    <source>
        <dbReference type="ARBA" id="ARBA00023026"/>
    </source>
</evidence>
<feature type="domain" description="HAMP" evidence="25">
    <location>
        <begin position="167"/>
        <end position="219"/>
    </location>
</feature>
<evidence type="ECO:0000256" key="13">
    <source>
        <dbReference type="ARBA" id="ARBA00022840"/>
    </source>
</evidence>
<evidence type="ECO:0000256" key="11">
    <source>
        <dbReference type="ARBA" id="ARBA00022777"/>
    </source>
</evidence>
<dbReference type="Proteomes" id="UP001167160">
    <property type="component" value="Unassembled WGS sequence"/>
</dbReference>
<accession>A0ABT0XAU1</accession>
<evidence type="ECO:0000256" key="10">
    <source>
        <dbReference type="ARBA" id="ARBA00022741"/>
    </source>
</evidence>
<keyword evidence="9 23" id="KW-0812">Transmembrane</keyword>
<keyword evidence="19" id="KW-0843">Virulence</keyword>
<evidence type="ECO:0000256" key="6">
    <source>
        <dbReference type="ARBA" id="ARBA00022475"/>
    </source>
</evidence>
<keyword evidence="13" id="KW-0067">ATP-binding</keyword>
<dbReference type="PANTHER" id="PTHR44936">
    <property type="entry name" value="SENSOR PROTEIN CREC"/>
    <property type="match status" value="1"/>
</dbReference>
<evidence type="ECO:0000256" key="2">
    <source>
        <dbReference type="ARBA" id="ARBA00001936"/>
    </source>
</evidence>
<keyword evidence="11 26" id="KW-0418">Kinase</keyword>
<dbReference type="CDD" id="cd06225">
    <property type="entry name" value="HAMP"/>
    <property type="match status" value="1"/>
</dbReference>
<keyword evidence="8" id="KW-0808">Transferase</keyword>
<keyword evidence="23" id="KW-0472">Membrane</keyword>
<dbReference type="SUPFAM" id="SSF55874">
    <property type="entry name" value="ATPase domain of HSP90 chaperone/DNA topoisomerase II/histidine kinase"/>
    <property type="match status" value="1"/>
</dbReference>
<evidence type="ECO:0000313" key="27">
    <source>
        <dbReference type="Proteomes" id="UP001167160"/>
    </source>
</evidence>
<comment type="subcellular location">
    <subcellularLocation>
        <location evidence="4">Cell membrane</location>
        <topology evidence="4">Multi-pass membrane protein</topology>
    </subcellularLocation>
</comment>
<keyword evidence="17" id="KW-0902">Two-component regulatory system</keyword>
<evidence type="ECO:0000256" key="20">
    <source>
        <dbReference type="ARBA" id="ARBA00023211"/>
    </source>
</evidence>
<name>A0ABT0XAU1_9ACTN</name>
<evidence type="ECO:0000256" key="8">
    <source>
        <dbReference type="ARBA" id="ARBA00022679"/>
    </source>
</evidence>
<keyword evidence="6" id="KW-1003">Cell membrane</keyword>
<dbReference type="SMART" id="SM00387">
    <property type="entry name" value="HATPase_c"/>
    <property type="match status" value="1"/>
</dbReference>
<evidence type="ECO:0000313" key="26">
    <source>
        <dbReference type="EMBL" id="MCM2579640.1"/>
    </source>
</evidence>
<dbReference type="SUPFAM" id="SSF47384">
    <property type="entry name" value="Homodimeric domain of signal transducing histidine kinase"/>
    <property type="match status" value="1"/>
</dbReference>
<evidence type="ECO:0000256" key="17">
    <source>
        <dbReference type="ARBA" id="ARBA00023012"/>
    </source>
</evidence>
<gene>
    <name evidence="26" type="ORF">M1E25_20185</name>
</gene>
<evidence type="ECO:0000256" key="9">
    <source>
        <dbReference type="ARBA" id="ARBA00022692"/>
    </source>
</evidence>
<dbReference type="Pfam" id="PF02518">
    <property type="entry name" value="HATPase_c"/>
    <property type="match status" value="1"/>
</dbReference>
<evidence type="ECO:0000256" key="22">
    <source>
        <dbReference type="ARBA" id="ARBA00041776"/>
    </source>
</evidence>
<dbReference type="Pfam" id="PF00672">
    <property type="entry name" value="HAMP"/>
    <property type="match status" value="1"/>
</dbReference>
<dbReference type="InterPro" id="IPR036097">
    <property type="entry name" value="HisK_dim/P_sf"/>
</dbReference>
<comment type="catalytic activity">
    <reaction evidence="1">
        <text>ATP + protein L-histidine = ADP + protein N-phospho-L-histidine.</text>
        <dbReference type="EC" id="2.7.13.3"/>
    </reaction>
</comment>
<dbReference type="CDD" id="cd00082">
    <property type="entry name" value="HisKA"/>
    <property type="match status" value="1"/>
</dbReference>
<sequence>MRRTLAGVALAVTSMVALSFLIPLAMLVQSQARDRATTAAEQQAAALAPVLALTTRPSDVQQAVAGLDSAGQLGVHLPGGRLIGASHASAAALRQAVRDRETLAFTTRAGRSYLQPVILPGNKVAVTEAFVPRSDLNHGVVMSWFVMSALALCLVAGSVAVADRLGARVVSSSQGLSRAANALGAGDLEIRVEPAGPPELKEAGVAFNTMADHVVQLLALERELVADLSHRLRTPLTALRLESERMTTIPGAERVTTAVDHLEAELDSIITAARTPLAVGPMAGATRRPAAGPATTAVGTGPGARCEMSATVGERWDFWSVLAEQQSRPHQLEVTSEPTPVALPADEVAAMVDALIGNVFRHTPEGTAVGVRVGRTAQAVVLTVEDAGPGIEDPQSALARGVSVNGSTGLGLDIAHRAARAAGGQVRIGRGGLGGAQVQVTLELAAGVTGRQARADRRERGRGPAG</sequence>
<dbReference type="Pfam" id="PF00512">
    <property type="entry name" value="HisKA"/>
    <property type="match status" value="1"/>
</dbReference>
<keyword evidence="14" id="KW-0460">Magnesium</keyword>
<dbReference type="PROSITE" id="PS50109">
    <property type="entry name" value="HIS_KIN"/>
    <property type="match status" value="1"/>
</dbReference>
<organism evidence="26 27">
    <name type="scientific">Streptomyces meridianus</name>
    <dbReference type="NCBI Taxonomy" id="2938945"/>
    <lineage>
        <taxon>Bacteria</taxon>
        <taxon>Bacillati</taxon>
        <taxon>Actinomycetota</taxon>
        <taxon>Actinomycetes</taxon>
        <taxon>Kitasatosporales</taxon>
        <taxon>Streptomycetaceae</taxon>
        <taxon>Streptomyces</taxon>
    </lineage>
</organism>
<keyword evidence="18" id="KW-0346">Stress response</keyword>
<evidence type="ECO:0000256" key="21">
    <source>
        <dbReference type="ARBA" id="ARBA00040454"/>
    </source>
</evidence>
<keyword evidence="12" id="KW-0378">Hydrolase</keyword>
<keyword evidence="7" id="KW-0597">Phosphoprotein</keyword>
<evidence type="ECO:0000256" key="5">
    <source>
        <dbReference type="ARBA" id="ARBA00012438"/>
    </source>
</evidence>
<dbReference type="InterPro" id="IPR050980">
    <property type="entry name" value="2C_sensor_his_kinase"/>
</dbReference>
<keyword evidence="10" id="KW-0547">Nucleotide-binding</keyword>
<dbReference type="InterPro" id="IPR036890">
    <property type="entry name" value="HATPase_C_sf"/>
</dbReference>
<comment type="cofactor">
    <cofactor evidence="3">
        <name>Mg(2+)</name>
        <dbReference type="ChEBI" id="CHEBI:18420"/>
    </cofactor>
</comment>
<dbReference type="Gene3D" id="1.10.287.130">
    <property type="match status" value="1"/>
</dbReference>
<evidence type="ECO:0000256" key="18">
    <source>
        <dbReference type="ARBA" id="ARBA00023016"/>
    </source>
</evidence>
<comment type="cofactor">
    <cofactor evidence="2">
        <name>Mn(2+)</name>
        <dbReference type="ChEBI" id="CHEBI:29035"/>
    </cofactor>
</comment>
<dbReference type="RefSeq" id="WP_251417678.1">
    <property type="nucleotide sequence ID" value="NZ_JAMQGM010000045.1"/>
</dbReference>
<dbReference type="SMART" id="SM00304">
    <property type="entry name" value="HAMP"/>
    <property type="match status" value="1"/>
</dbReference>
<proteinExistence type="predicted"/>